<feature type="transmembrane region" description="Helical" evidence="1">
    <location>
        <begin position="20"/>
        <end position="43"/>
    </location>
</feature>
<evidence type="ECO:0008006" key="4">
    <source>
        <dbReference type="Google" id="ProtNLM"/>
    </source>
</evidence>
<keyword evidence="1" id="KW-0812">Transmembrane</keyword>
<keyword evidence="2" id="KW-0614">Plasmid</keyword>
<evidence type="ECO:0000313" key="3">
    <source>
        <dbReference type="Proteomes" id="UP000003645"/>
    </source>
</evidence>
<evidence type="ECO:0000313" key="2">
    <source>
        <dbReference type="EMBL" id="AJT51556.1"/>
    </source>
</evidence>
<name>A0A0D4CNV3_LIMMU</name>
<gene>
    <name evidence="2" type="ORF">LBLM1_11020</name>
</gene>
<dbReference type="KEGG" id="lmu:LBLM1_11020"/>
<organism evidence="2 3">
    <name type="scientific">Limosilactobacillus mucosae LM1</name>
    <dbReference type="NCBI Taxonomy" id="1130798"/>
    <lineage>
        <taxon>Bacteria</taxon>
        <taxon>Bacillati</taxon>
        <taxon>Bacillota</taxon>
        <taxon>Bacilli</taxon>
        <taxon>Lactobacillales</taxon>
        <taxon>Lactobacillaceae</taxon>
        <taxon>Limosilactobacillus</taxon>
    </lineage>
</organism>
<keyword evidence="3" id="KW-1185">Reference proteome</keyword>
<accession>A0A0D4CNV3</accession>
<sequence length="247" mass="28388">MDVLKKYDELKLTKQRYFALIPKTIFIDGLSAQAIGLYAYLVFKSAPQTQFNGKQGWQNVSFRYICQDLSLSNKNAQNTNSYAVKGIQNTLNELEEAGYITTNHYKWISKTWFNVIINPVDKSDGFATLYPNVMNQLLNRADRGSNTLKRFALYVAMRSCTFSNDDSSKVIGATPTYLGNMIGLSASTVFRHFVWMRKHNIVAYYHVRLNNASGTTKYYYADINDHKMLTKTIKDKIKHKRVLKVID</sequence>
<dbReference type="RefSeq" id="WP_039946352.1">
    <property type="nucleotide sequence ID" value="NZ_CP011014.1"/>
</dbReference>
<dbReference type="AlphaFoldDB" id="A0A0D4CNV3"/>
<geneLocation type="plasmid" evidence="2 3">
    <name>pLM1</name>
</geneLocation>
<reference evidence="2 3" key="1">
    <citation type="journal article" date="2012" name="J. Bacteriol.">
        <title>Genome sequence of Lactobacillus mucosae LM1, isolated from piglet feces.</title>
        <authorList>
            <person name="Lee J.H."/>
            <person name="Valeriano V.D."/>
            <person name="Shin Y.R."/>
            <person name="Chae J.P."/>
            <person name="Kim G.B."/>
            <person name="Ham J.S."/>
            <person name="Chun J."/>
            <person name="Kang D.K."/>
        </authorList>
    </citation>
    <scope>NUCLEOTIDE SEQUENCE [LARGE SCALE GENOMIC DNA]</scope>
    <source>
        <strain evidence="2 3">LM1</strain>
        <plasmid evidence="2">pLM1</plasmid>
    </source>
</reference>
<protein>
    <recommendedName>
        <fullName evidence="4">Replication protein</fullName>
    </recommendedName>
</protein>
<dbReference type="OrthoDB" id="9815017at2"/>
<proteinExistence type="predicted"/>
<keyword evidence="1" id="KW-0472">Membrane</keyword>
<evidence type="ECO:0000256" key="1">
    <source>
        <dbReference type="SAM" id="Phobius"/>
    </source>
</evidence>
<dbReference type="HOGENOM" id="CLU_1123421_0_0_9"/>
<dbReference type="EMBL" id="CP011014">
    <property type="protein sequence ID" value="AJT51556.1"/>
    <property type="molecule type" value="Genomic_DNA"/>
</dbReference>
<keyword evidence="1" id="KW-1133">Transmembrane helix</keyword>
<dbReference type="Proteomes" id="UP000003645">
    <property type="component" value="Plasmid pLM1"/>
</dbReference>